<evidence type="ECO:0008006" key="4">
    <source>
        <dbReference type="Google" id="ProtNLM"/>
    </source>
</evidence>
<accession>A0A8X8ZWK2</accession>
<dbReference type="OrthoDB" id="1932581at2759"/>
<dbReference type="Proteomes" id="UP000298416">
    <property type="component" value="Unassembled WGS sequence"/>
</dbReference>
<dbReference type="EMBL" id="PNBA02000007">
    <property type="protein sequence ID" value="KAG6419623.1"/>
    <property type="molecule type" value="Genomic_DNA"/>
</dbReference>
<evidence type="ECO:0000256" key="1">
    <source>
        <dbReference type="SAM" id="MobiDB-lite"/>
    </source>
</evidence>
<dbReference type="PANTHER" id="PTHR33318">
    <property type="entry name" value="ASPARTYL/GLUTAMYL-TRNA(ASN/GLN) AMIDOTRANSFERASE SUBUNIT"/>
    <property type="match status" value="1"/>
</dbReference>
<organism evidence="2">
    <name type="scientific">Salvia splendens</name>
    <name type="common">Scarlet sage</name>
    <dbReference type="NCBI Taxonomy" id="180675"/>
    <lineage>
        <taxon>Eukaryota</taxon>
        <taxon>Viridiplantae</taxon>
        <taxon>Streptophyta</taxon>
        <taxon>Embryophyta</taxon>
        <taxon>Tracheophyta</taxon>
        <taxon>Spermatophyta</taxon>
        <taxon>Magnoliopsida</taxon>
        <taxon>eudicotyledons</taxon>
        <taxon>Gunneridae</taxon>
        <taxon>Pentapetalae</taxon>
        <taxon>asterids</taxon>
        <taxon>lamiids</taxon>
        <taxon>Lamiales</taxon>
        <taxon>Lamiaceae</taxon>
        <taxon>Nepetoideae</taxon>
        <taxon>Mentheae</taxon>
        <taxon>Salviinae</taxon>
        <taxon>Salvia</taxon>
        <taxon>Salvia subgen. Calosphace</taxon>
        <taxon>core Calosphace</taxon>
    </lineage>
</organism>
<feature type="compositionally biased region" description="Low complexity" evidence="1">
    <location>
        <begin position="184"/>
        <end position="199"/>
    </location>
</feature>
<feature type="region of interest" description="Disordered" evidence="1">
    <location>
        <begin position="343"/>
        <end position="388"/>
    </location>
</feature>
<name>A0A8X8ZWK2_SALSN</name>
<dbReference type="PANTHER" id="PTHR33318:SF7">
    <property type="entry name" value="PROTEIN JASON"/>
    <property type="match status" value="1"/>
</dbReference>
<reference evidence="2" key="1">
    <citation type="submission" date="2018-01" db="EMBL/GenBank/DDBJ databases">
        <authorList>
            <person name="Mao J.F."/>
        </authorList>
    </citation>
    <scope>NUCLEOTIDE SEQUENCE</scope>
    <source>
        <strain evidence="2">Huo1</strain>
        <tissue evidence="2">Leaf</tissue>
    </source>
</reference>
<feature type="region of interest" description="Disordered" evidence="1">
    <location>
        <begin position="159"/>
        <end position="249"/>
    </location>
</feature>
<dbReference type="AlphaFoldDB" id="A0A8X8ZWK2"/>
<feature type="compositionally biased region" description="Polar residues" evidence="1">
    <location>
        <begin position="371"/>
        <end position="388"/>
    </location>
</feature>
<protein>
    <recommendedName>
        <fullName evidence="4">Protein JASON</fullName>
    </recommendedName>
</protein>
<keyword evidence="3" id="KW-1185">Reference proteome</keyword>
<proteinExistence type="predicted"/>
<evidence type="ECO:0000313" key="3">
    <source>
        <dbReference type="Proteomes" id="UP000298416"/>
    </source>
</evidence>
<feature type="region of interest" description="Disordered" evidence="1">
    <location>
        <begin position="295"/>
        <end position="325"/>
    </location>
</feature>
<dbReference type="InterPro" id="IPR039300">
    <property type="entry name" value="JASON"/>
</dbReference>
<evidence type="ECO:0000313" key="2">
    <source>
        <dbReference type="EMBL" id="KAG6419623.1"/>
    </source>
</evidence>
<gene>
    <name evidence="2" type="ORF">SASPL_121845</name>
</gene>
<comment type="caution">
    <text evidence="2">The sequence shown here is derived from an EMBL/GenBank/DDBJ whole genome shotgun (WGS) entry which is preliminary data.</text>
</comment>
<feature type="compositionally biased region" description="Acidic residues" evidence="1">
    <location>
        <begin position="212"/>
        <end position="221"/>
    </location>
</feature>
<feature type="compositionally biased region" description="Basic and acidic residues" evidence="1">
    <location>
        <begin position="159"/>
        <end position="182"/>
    </location>
</feature>
<sequence length="388" mass="42977">MSCFFSCFRVKHSGANPVTPPPEPAAPRSKNALSSLFQCDDGTLRKGEECQNRLPREIDVRDFKDENKFSKPKGTSVETPIKVRKALEKWEDASAQMEAEKFGSWLLNASMEKQELEKQSNESSVLVASCSFLTTPSSCMTDGHYTGGVSSSSVQRVDVHNAVEIHSEQSKNESVESHHVSDRSAISSISAEQSASAGAYSVTKALPYPNMEELDEEELGDQDSAVIHQGQPNEPKKVDSVIEEADDEGSLTSWFKPISAKQDGSNKQLSSIYSQCRKPPADRPILGMVAAHWNDVEAPNDPPPPPKWWDGNGIPNSTNKYKEDQKVNWHATSFEERLEKALSEESLISQKKRTTNISTPFEFNETEESDTAMSHFQSSSRPKSVVSF</sequence>
<dbReference type="GO" id="GO:0007142">
    <property type="term" value="P:male meiosis II"/>
    <property type="evidence" value="ECO:0007669"/>
    <property type="project" value="InterPro"/>
</dbReference>
<reference evidence="2" key="2">
    <citation type="submission" date="2020-08" db="EMBL/GenBank/DDBJ databases">
        <title>Plant Genome Project.</title>
        <authorList>
            <person name="Zhang R.-G."/>
        </authorList>
    </citation>
    <scope>NUCLEOTIDE SEQUENCE</scope>
    <source>
        <strain evidence="2">Huo1</strain>
        <tissue evidence="2">Leaf</tissue>
    </source>
</reference>